<reference evidence="1" key="1">
    <citation type="journal article" date="2015" name="Nature">
        <title>Complex archaea that bridge the gap between prokaryotes and eukaryotes.</title>
        <authorList>
            <person name="Spang A."/>
            <person name="Saw J.H."/>
            <person name="Jorgensen S.L."/>
            <person name="Zaremba-Niedzwiedzka K."/>
            <person name="Martijn J."/>
            <person name="Lind A.E."/>
            <person name="van Eijk R."/>
            <person name="Schleper C."/>
            <person name="Guy L."/>
            <person name="Ettema T.J."/>
        </authorList>
    </citation>
    <scope>NUCLEOTIDE SEQUENCE</scope>
</reference>
<gene>
    <name evidence="1" type="ORF">LCGC14_3076530</name>
</gene>
<feature type="non-terminal residue" evidence="1">
    <location>
        <position position="168"/>
    </location>
</feature>
<name>A0A0F8WFA4_9ZZZZ</name>
<protein>
    <submittedName>
        <fullName evidence="1">Uncharacterized protein</fullName>
    </submittedName>
</protein>
<dbReference type="EMBL" id="LAZR01065591">
    <property type="protein sequence ID" value="KKK55243.1"/>
    <property type="molecule type" value="Genomic_DNA"/>
</dbReference>
<proteinExistence type="predicted"/>
<sequence>MPECKVSPLQEAASAVSGNIGTVKAKILVWDHDPFNARPHQVQSFPFSQQASEQIEGNTDNIIFEAGGAFLRPDIIPHDVFVATIRKEDEEVEFENPNPRPGASLSKFKTILDVVGSVASGMTHLAGVSSRLPGGWEYEEQRSIKSAFGTVITSLGIVIPEFYTNDNV</sequence>
<evidence type="ECO:0000313" key="1">
    <source>
        <dbReference type="EMBL" id="KKK55243.1"/>
    </source>
</evidence>
<dbReference type="AlphaFoldDB" id="A0A0F8WFA4"/>
<organism evidence="1">
    <name type="scientific">marine sediment metagenome</name>
    <dbReference type="NCBI Taxonomy" id="412755"/>
    <lineage>
        <taxon>unclassified sequences</taxon>
        <taxon>metagenomes</taxon>
        <taxon>ecological metagenomes</taxon>
    </lineage>
</organism>
<accession>A0A0F8WFA4</accession>
<comment type="caution">
    <text evidence="1">The sequence shown here is derived from an EMBL/GenBank/DDBJ whole genome shotgun (WGS) entry which is preliminary data.</text>
</comment>